<feature type="compositionally biased region" description="Basic residues" evidence="7">
    <location>
        <begin position="141"/>
        <end position="156"/>
    </location>
</feature>
<dbReference type="GO" id="GO:0005886">
    <property type="term" value="C:plasma membrane"/>
    <property type="evidence" value="ECO:0007669"/>
    <property type="project" value="UniProtKB-SubCell"/>
</dbReference>
<keyword evidence="4 8" id="KW-0812">Transmembrane</keyword>
<dbReference type="Proteomes" id="UP000504632">
    <property type="component" value="Chromosome 2"/>
</dbReference>
<comment type="subcellular location">
    <subcellularLocation>
        <location evidence="1">Cell membrane</location>
        <topology evidence="1">Single-pass membrane protein</topology>
    </subcellularLocation>
</comment>
<keyword evidence="5 8" id="KW-1133">Transmembrane helix</keyword>
<reference evidence="10" key="1">
    <citation type="submission" date="2025-08" db="UniProtKB">
        <authorList>
            <consortium name="RefSeq"/>
        </authorList>
    </citation>
    <scope>IDENTIFICATION</scope>
</reference>
<evidence type="ECO:0000256" key="1">
    <source>
        <dbReference type="ARBA" id="ARBA00004162"/>
    </source>
</evidence>
<evidence type="ECO:0000256" key="8">
    <source>
        <dbReference type="SAM" id="Phobius"/>
    </source>
</evidence>
<evidence type="ECO:0000256" key="7">
    <source>
        <dbReference type="SAM" id="MobiDB-lite"/>
    </source>
</evidence>
<proteinExistence type="inferred from homology"/>
<dbReference type="PANTHER" id="PTHR31481">
    <property type="entry name" value="RELT-LIKE PROTEIN 2 RELL2"/>
    <property type="match status" value="1"/>
</dbReference>
<evidence type="ECO:0000313" key="10">
    <source>
        <dbReference type="RefSeq" id="XP_030621812.1"/>
    </source>
</evidence>
<name>A0A6J2UR72_CHACN</name>
<feature type="compositionally biased region" description="Basic and acidic residues" evidence="7">
    <location>
        <begin position="194"/>
        <end position="218"/>
    </location>
</feature>
<dbReference type="OrthoDB" id="9353106at2759"/>
<dbReference type="GeneID" id="115805388"/>
<dbReference type="AlphaFoldDB" id="A0A6J2UR72"/>
<evidence type="ECO:0000256" key="3">
    <source>
        <dbReference type="ARBA" id="ARBA00022475"/>
    </source>
</evidence>
<feature type="region of interest" description="Disordered" evidence="7">
    <location>
        <begin position="46"/>
        <end position="72"/>
    </location>
</feature>
<dbReference type="PANTHER" id="PTHR31481:SF0">
    <property type="entry name" value="RELT-LIKE PROTEIN 2"/>
    <property type="match status" value="1"/>
</dbReference>
<dbReference type="InParanoid" id="A0A6J2UR72"/>
<evidence type="ECO:0000256" key="5">
    <source>
        <dbReference type="ARBA" id="ARBA00022989"/>
    </source>
</evidence>
<dbReference type="Pfam" id="PF12606">
    <property type="entry name" value="RELT"/>
    <property type="match status" value="1"/>
</dbReference>
<dbReference type="GO" id="GO:0010811">
    <property type="term" value="P:positive regulation of cell-substrate adhesion"/>
    <property type="evidence" value="ECO:0007669"/>
    <property type="project" value="TreeGrafter"/>
</dbReference>
<keyword evidence="3" id="KW-1003">Cell membrane</keyword>
<evidence type="ECO:0000313" key="9">
    <source>
        <dbReference type="Proteomes" id="UP000504632"/>
    </source>
</evidence>
<feature type="transmembrane region" description="Helical" evidence="8">
    <location>
        <begin position="15"/>
        <end position="34"/>
    </location>
</feature>
<dbReference type="CTD" id="285613"/>
<organism evidence="9 10">
    <name type="scientific">Chanos chanos</name>
    <name type="common">Milkfish</name>
    <name type="synonym">Mugil chanos</name>
    <dbReference type="NCBI Taxonomy" id="29144"/>
    <lineage>
        <taxon>Eukaryota</taxon>
        <taxon>Metazoa</taxon>
        <taxon>Chordata</taxon>
        <taxon>Craniata</taxon>
        <taxon>Vertebrata</taxon>
        <taxon>Euteleostomi</taxon>
        <taxon>Actinopterygii</taxon>
        <taxon>Neopterygii</taxon>
        <taxon>Teleostei</taxon>
        <taxon>Ostariophysi</taxon>
        <taxon>Gonorynchiformes</taxon>
        <taxon>Chanidae</taxon>
        <taxon>Chanos</taxon>
    </lineage>
</organism>
<gene>
    <name evidence="10" type="primary">rell2</name>
</gene>
<evidence type="ECO:0000256" key="2">
    <source>
        <dbReference type="ARBA" id="ARBA00008688"/>
    </source>
</evidence>
<keyword evidence="6 8" id="KW-0472">Membrane</keyword>
<protein>
    <submittedName>
        <fullName evidence="10">RELT-like protein 2</fullName>
    </submittedName>
</protein>
<dbReference type="GO" id="GO:1900745">
    <property type="term" value="P:positive regulation of p38MAPK cascade"/>
    <property type="evidence" value="ECO:0007669"/>
    <property type="project" value="InterPro"/>
</dbReference>
<sequence>MTDQEVTVGEPPPPYMIFILVFFFFITGLFGFLVCHTLKKRGYRCRTGEPEDDDDCEDKLDPENDDGSEENQDTVEQILKCIIENEANMEAFKEMLGNQSVCEHHDPRLLRKESLGGIPPHHHTVHSGIDQNTCHLCVQSRSKKGRRRSRVARGKTRAGEQTVFSVGRFRVTHMDKKNSLQGSTNLPVAESADQSEHTEPLNSEKENEENSQKPREGYDIRNMFKDVTPQATNGMAPNATKRKKSVTLLGFRRCSDPIGTKGNSQKVIFKEDEACETHDQLPEPPEESLATDATCPPKETEVAPDIKSPKTGSLNKLELVETLNFQTSPDNKQATKVFSRAGSPDSKLDIADVRIVKASPDSVREFAVVRAEEIADVTTTAPTDEGKDDMVEMEDIKDCRVSQEEDGLSLEEKRRSGHNKHKW</sequence>
<feature type="region of interest" description="Disordered" evidence="7">
    <location>
        <begin position="399"/>
        <end position="423"/>
    </location>
</feature>
<evidence type="ECO:0000256" key="4">
    <source>
        <dbReference type="ARBA" id="ARBA00022692"/>
    </source>
</evidence>
<keyword evidence="9" id="KW-1185">Reference proteome</keyword>
<comment type="similarity">
    <text evidence="2">Belongs to the RELT family.</text>
</comment>
<dbReference type="InterPro" id="IPR022248">
    <property type="entry name" value="TNF_rcpt_RELT"/>
</dbReference>
<feature type="region of interest" description="Disordered" evidence="7">
    <location>
        <begin position="139"/>
        <end position="159"/>
    </location>
</feature>
<feature type="region of interest" description="Disordered" evidence="7">
    <location>
        <begin position="175"/>
        <end position="218"/>
    </location>
</feature>
<evidence type="ECO:0000256" key="6">
    <source>
        <dbReference type="ARBA" id="ARBA00023136"/>
    </source>
</evidence>
<feature type="compositionally biased region" description="Acidic residues" evidence="7">
    <location>
        <begin position="50"/>
        <end position="72"/>
    </location>
</feature>
<dbReference type="RefSeq" id="XP_030621812.1">
    <property type="nucleotide sequence ID" value="XM_030765952.1"/>
</dbReference>
<feature type="region of interest" description="Disordered" evidence="7">
    <location>
        <begin position="278"/>
        <end position="313"/>
    </location>
</feature>
<accession>A0A6J2UR72</accession>
<dbReference type="InterPro" id="IPR042313">
    <property type="entry name" value="RELL2"/>
</dbReference>